<dbReference type="InterPro" id="IPR020422">
    <property type="entry name" value="TYR_PHOSPHATASE_DUAL_dom"/>
</dbReference>
<dbReference type="GO" id="GO:0017101">
    <property type="term" value="C:aminoacyl-tRNA synthetase multienzyme complex"/>
    <property type="evidence" value="ECO:0007669"/>
    <property type="project" value="TreeGrafter"/>
</dbReference>
<dbReference type="GO" id="GO:0008486">
    <property type="term" value="F:diphosphoinositol-polyphosphate diphosphatase activity"/>
    <property type="evidence" value="ECO:0007669"/>
    <property type="project" value="UniProtKB-EC"/>
</dbReference>
<keyword evidence="23" id="KW-1185">Reference proteome</keyword>
<dbReference type="InterPro" id="IPR014729">
    <property type="entry name" value="Rossmann-like_a/b/a_fold"/>
</dbReference>
<dbReference type="PANTHER" id="PTHR45765">
    <property type="entry name" value="METHIONINE--TRNA LIGASE"/>
    <property type="match status" value="1"/>
</dbReference>
<feature type="coiled-coil region" evidence="19">
    <location>
        <begin position="630"/>
        <end position="661"/>
    </location>
</feature>
<dbReference type="Gene3D" id="3.90.190.10">
    <property type="entry name" value="Protein tyrosine phosphatase superfamily"/>
    <property type="match status" value="1"/>
</dbReference>
<dbReference type="CDD" id="cd07957">
    <property type="entry name" value="Anticodon_Ia_Met"/>
    <property type="match status" value="1"/>
</dbReference>
<dbReference type="CDD" id="cd00814">
    <property type="entry name" value="MetRS_core"/>
    <property type="match status" value="1"/>
</dbReference>
<dbReference type="GO" id="GO:0006431">
    <property type="term" value="P:methionyl-tRNA aminoacylation"/>
    <property type="evidence" value="ECO:0007669"/>
    <property type="project" value="InterPro"/>
</dbReference>
<evidence type="ECO:0000256" key="6">
    <source>
        <dbReference type="ARBA" id="ARBA00022555"/>
    </source>
</evidence>
<evidence type="ECO:0000256" key="11">
    <source>
        <dbReference type="ARBA" id="ARBA00022884"/>
    </source>
</evidence>
<evidence type="ECO:0000256" key="10">
    <source>
        <dbReference type="ARBA" id="ARBA00022840"/>
    </source>
</evidence>
<keyword evidence="9" id="KW-0378">Hydrolase</keyword>
<keyword evidence="8" id="KW-0547">Nucleotide-binding</keyword>
<dbReference type="InterPro" id="IPR029021">
    <property type="entry name" value="Prot-tyrosine_phosphatase-like"/>
</dbReference>
<keyword evidence="7" id="KW-0436">Ligase</keyword>
<dbReference type="PROSITE" id="PS00383">
    <property type="entry name" value="TYR_PHOSPHATASE_1"/>
    <property type="match status" value="1"/>
</dbReference>
<dbReference type="FunFam" id="3.90.190.10:FF:000035">
    <property type="entry name" value="Tyrosine phosphatase, putative"/>
    <property type="match status" value="1"/>
</dbReference>
<dbReference type="SUPFAM" id="SSF52374">
    <property type="entry name" value="Nucleotidylyl transferase"/>
    <property type="match status" value="1"/>
</dbReference>
<dbReference type="FunFam" id="2.20.28.20:FF:000001">
    <property type="entry name" value="Methionine--tRNA ligase"/>
    <property type="match status" value="1"/>
</dbReference>
<dbReference type="CDD" id="cd14528">
    <property type="entry name" value="PFA-DSP_Siw14"/>
    <property type="match status" value="1"/>
</dbReference>
<dbReference type="SUPFAM" id="SSF57770">
    <property type="entry name" value="Methionyl-tRNA synthetase (MetRS), Zn-domain"/>
    <property type="match status" value="1"/>
</dbReference>
<evidence type="ECO:0000256" key="1">
    <source>
        <dbReference type="ARBA" id="ARBA00004496"/>
    </source>
</evidence>
<evidence type="ECO:0000256" key="5">
    <source>
        <dbReference type="ARBA" id="ARBA00022490"/>
    </source>
</evidence>
<evidence type="ECO:0000256" key="18">
    <source>
        <dbReference type="ARBA" id="ARBA00047927"/>
    </source>
</evidence>
<dbReference type="GO" id="GO:0005524">
    <property type="term" value="F:ATP binding"/>
    <property type="evidence" value="ECO:0007669"/>
    <property type="project" value="UniProtKB-KW"/>
</dbReference>
<evidence type="ECO:0000256" key="4">
    <source>
        <dbReference type="ARBA" id="ARBA00012838"/>
    </source>
</evidence>
<dbReference type="InterPro" id="IPR001412">
    <property type="entry name" value="aa-tRNA-synth_I_CS"/>
</dbReference>
<evidence type="ECO:0000256" key="19">
    <source>
        <dbReference type="SAM" id="Coils"/>
    </source>
</evidence>
<dbReference type="NCBIfam" id="NF001100">
    <property type="entry name" value="PRK00133.1"/>
    <property type="match status" value="1"/>
</dbReference>
<dbReference type="STRING" id="698492.A0A0E9NFL0"/>
<keyword evidence="5" id="KW-0963">Cytoplasm</keyword>
<dbReference type="HAMAP" id="MF_00098">
    <property type="entry name" value="Met_tRNA_synth_type1"/>
    <property type="match status" value="1"/>
</dbReference>
<comment type="catalytic activity">
    <reaction evidence="17">
        <text>tRNA(Met) + L-methionine + ATP = L-methionyl-tRNA(Met) + AMP + diphosphate</text>
        <dbReference type="Rhea" id="RHEA:13481"/>
        <dbReference type="Rhea" id="RHEA-COMP:9667"/>
        <dbReference type="Rhea" id="RHEA-COMP:9698"/>
        <dbReference type="ChEBI" id="CHEBI:30616"/>
        <dbReference type="ChEBI" id="CHEBI:33019"/>
        <dbReference type="ChEBI" id="CHEBI:57844"/>
        <dbReference type="ChEBI" id="CHEBI:78442"/>
        <dbReference type="ChEBI" id="CHEBI:78530"/>
        <dbReference type="ChEBI" id="CHEBI:456215"/>
        <dbReference type="EC" id="6.1.1.10"/>
    </reaction>
</comment>
<dbReference type="InterPro" id="IPR009080">
    <property type="entry name" value="tRNAsynth_Ia_anticodon-bd"/>
</dbReference>
<dbReference type="InterPro" id="IPR041872">
    <property type="entry name" value="Anticodon_Met"/>
</dbReference>
<evidence type="ECO:0000313" key="22">
    <source>
        <dbReference type="EMBL" id="GAO48471.1"/>
    </source>
</evidence>
<evidence type="ECO:0000256" key="15">
    <source>
        <dbReference type="ARBA" id="ARBA00044949"/>
    </source>
</evidence>
<dbReference type="InterPro" id="IPR016130">
    <property type="entry name" value="Tyr_Pase_AS"/>
</dbReference>
<keyword evidence="19" id="KW-0175">Coiled coil</keyword>
<accession>A0A0E9NFL0</accession>
<dbReference type="AlphaFoldDB" id="A0A0E9NFL0"/>
<evidence type="ECO:0000256" key="7">
    <source>
        <dbReference type="ARBA" id="ARBA00022598"/>
    </source>
</evidence>
<dbReference type="SUPFAM" id="SSF52799">
    <property type="entry name" value="(Phosphotyrosine protein) phosphatases II"/>
    <property type="match status" value="1"/>
</dbReference>
<evidence type="ECO:0000256" key="13">
    <source>
        <dbReference type="ARBA" id="ARBA00023146"/>
    </source>
</evidence>
<dbReference type="EC" id="3.6.1.52" evidence="3"/>
<dbReference type="InterPro" id="IPR023458">
    <property type="entry name" value="Met-tRNA_ligase_1"/>
</dbReference>
<dbReference type="PROSITE" id="PS00178">
    <property type="entry name" value="AA_TRNA_LIGASE_I"/>
    <property type="match status" value="1"/>
</dbReference>
<evidence type="ECO:0000259" key="21">
    <source>
        <dbReference type="PROSITE" id="PS50054"/>
    </source>
</evidence>
<comment type="caution">
    <text evidence="22">The sequence shown here is derived from an EMBL/GenBank/DDBJ whole genome shotgun (WGS) entry which is preliminary data.</text>
</comment>
<dbReference type="EC" id="6.1.1.10" evidence="4"/>
<evidence type="ECO:0000256" key="12">
    <source>
        <dbReference type="ARBA" id="ARBA00022917"/>
    </source>
</evidence>
<evidence type="ECO:0000256" key="8">
    <source>
        <dbReference type="ARBA" id="ARBA00022741"/>
    </source>
</evidence>
<evidence type="ECO:0000256" key="3">
    <source>
        <dbReference type="ARBA" id="ARBA00012527"/>
    </source>
</evidence>
<evidence type="ECO:0000313" key="23">
    <source>
        <dbReference type="Proteomes" id="UP000033140"/>
    </source>
</evidence>
<dbReference type="InterPro" id="IPR014758">
    <property type="entry name" value="Met-tRNA_synth"/>
</dbReference>
<keyword evidence="13" id="KW-0030">Aminoacyl-tRNA synthetase</keyword>
<dbReference type="Gene3D" id="1.10.730.10">
    <property type="entry name" value="Isoleucyl-tRNA Synthetase, Domain 1"/>
    <property type="match status" value="1"/>
</dbReference>
<reference evidence="22 23" key="3">
    <citation type="journal article" date="2015" name="Genome Announc.">
        <title>Draft Genome Sequence of the Archiascomycetous Yeast Saitoella complicata.</title>
        <authorList>
            <person name="Yamauchi K."/>
            <person name="Kondo S."/>
            <person name="Hamamoto M."/>
            <person name="Takahashi Y."/>
            <person name="Ogura Y."/>
            <person name="Hayashi T."/>
            <person name="Nishida H."/>
        </authorList>
    </citation>
    <scope>NUCLEOTIDE SEQUENCE [LARGE SCALE GENOMIC DNA]</scope>
    <source>
        <strain evidence="22 23">NRRL Y-17804</strain>
    </source>
</reference>
<dbReference type="GO" id="GO:0005829">
    <property type="term" value="C:cytosol"/>
    <property type="evidence" value="ECO:0007669"/>
    <property type="project" value="TreeGrafter"/>
</dbReference>
<dbReference type="GO" id="GO:0004825">
    <property type="term" value="F:methionine-tRNA ligase activity"/>
    <property type="evidence" value="ECO:0007669"/>
    <property type="project" value="UniProtKB-EC"/>
</dbReference>
<dbReference type="PROSITE" id="PS50054">
    <property type="entry name" value="TYR_PHOSPHATASE_DUAL"/>
    <property type="match status" value="1"/>
</dbReference>
<comment type="catalytic activity">
    <reaction evidence="18">
        <text>1,5-bis(diphospho)-1D-myo-inositol 2,3,4,6-tetrakisphosphate + H2O = 1-diphospho-1D-myo-inositol 2,3,4,5,6-pentakisphosphate + phosphate + 2 H(+)</text>
        <dbReference type="Rhea" id="RHEA:79699"/>
        <dbReference type="ChEBI" id="CHEBI:15377"/>
        <dbReference type="ChEBI" id="CHEBI:15378"/>
        <dbReference type="ChEBI" id="CHEBI:43474"/>
        <dbReference type="ChEBI" id="CHEBI:74946"/>
        <dbReference type="ChEBI" id="CHEBI:77983"/>
        <dbReference type="EC" id="3.6.1.52"/>
    </reaction>
    <physiologicalReaction direction="left-to-right" evidence="18">
        <dbReference type="Rhea" id="RHEA:79700"/>
    </physiologicalReaction>
</comment>
<dbReference type="Proteomes" id="UP000033140">
    <property type="component" value="Unassembled WGS sequence"/>
</dbReference>
<gene>
    <name evidence="22" type="ORF">G7K_2644-t1</name>
</gene>
<dbReference type="Pfam" id="PF09334">
    <property type="entry name" value="tRNA-synt_1g"/>
    <property type="match status" value="1"/>
</dbReference>
<feature type="compositionally biased region" description="Polar residues" evidence="20">
    <location>
        <begin position="909"/>
        <end position="921"/>
    </location>
</feature>
<evidence type="ECO:0000256" key="20">
    <source>
        <dbReference type="SAM" id="MobiDB-lite"/>
    </source>
</evidence>
<keyword evidence="6" id="KW-0820">tRNA-binding</keyword>
<evidence type="ECO:0000256" key="14">
    <source>
        <dbReference type="ARBA" id="ARBA00030904"/>
    </source>
</evidence>
<feature type="domain" description="Tyrosine-protein phosphatase" evidence="21">
    <location>
        <begin position="952"/>
        <end position="1104"/>
    </location>
</feature>
<dbReference type="FunFam" id="1.10.730.10:FF:000031">
    <property type="entry name" value="Putative Methionyl-tRNA synthetase"/>
    <property type="match status" value="1"/>
</dbReference>
<evidence type="ECO:0000256" key="17">
    <source>
        <dbReference type="ARBA" id="ARBA00047364"/>
    </source>
</evidence>
<evidence type="ECO:0000256" key="16">
    <source>
        <dbReference type="ARBA" id="ARBA00047342"/>
    </source>
</evidence>
<reference evidence="22 23" key="1">
    <citation type="journal article" date="2011" name="J. Gen. Appl. Microbiol.">
        <title>Draft genome sequencing of the enigmatic yeast Saitoella complicata.</title>
        <authorList>
            <person name="Nishida H."/>
            <person name="Hamamoto M."/>
            <person name="Sugiyama J."/>
        </authorList>
    </citation>
    <scope>NUCLEOTIDE SEQUENCE [LARGE SCALE GENOMIC DNA]</scope>
    <source>
        <strain evidence="22 23">NRRL Y-17804</strain>
    </source>
</reference>
<dbReference type="InterPro" id="IPR033911">
    <property type="entry name" value="MetRS_core"/>
</dbReference>
<dbReference type="NCBIfam" id="TIGR00398">
    <property type="entry name" value="metG"/>
    <property type="match status" value="1"/>
</dbReference>
<organism evidence="22 23">
    <name type="scientific">Saitoella complicata (strain BCRC 22490 / CBS 7301 / JCM 7358 / NBRC 10748 / NRRL Y-17804)</name>
    <dbReference type="NCBI Taxonomy" id="698492"/>
    <lineage>
        <taxon>Eukaryota</taxon>
        <taxon>Fungi</taxon>
        <taxon>Dikarya</taxon>
        <taxon>Ascomycota</taxon>
        <taxon>Taphrinomycotina</taxon>
        <taxon>Taphrinomycotina incertae sedis</taxon>
        <taxon>Saitoella</taxon>
    </lineage>
</organism>
<dbReference type="InterPro" id="IPR029038">
    <property type="entry name" value="MetRS_Zn"/>
</dbReference>
<keyword evidence="12" id="KW-0648">Protein biosynthesis</keyword>
<feature type="compositionally biased region" description="Basic and acidic residues" evidence="20">
    <location>
        <begin position="781"/>
        <end position="794"/>
    </location>
</feature>
<dbReference type="InterPro" id="IPR004861">
    <property type="entry name" value="Siw14-like"/>
</dbReference>
<dbReference type="Gene3D" id="3.40.50.620">
    <property type="entry name" value="HUPs"/>
    <property type="match status" value="1"/>
</dbReference>
<comment type="similarity">
    <text evidence="2">Belongs to the class-I aminoacyl-tRNA synthetase family.</text>
</comment>
<name>A0A0E9NFL0_SAICN</name>
<comment type="similarity">
    <text evidence="15">Belongs to the protein-tyrosine phosphatase family. Atypical dual-specificity phosphatase Siw14-like subfamily.</text>
</comment>
<dbReference type="Pfam" id="PF03162">
    <property type="entry name" value="Y_phosphatase2"/>
    <property type="match status" value="1"/>
</dbReference>
<keyword evidence="10" id="KW-0067">ATP-binding</keyword>
<reference evidence="22 23" key="2">
    <citation type="journal article" date="2014" name="J. Gen. Appl. Microbiol.">
        <title>The early diverging ascomycetous budding yeast Saitoella complicata has three histone deacetylases belonging to the Clr6, Hos2, and Rpd3 lineages.</title>
        <authorList>
            <person name="Nishida H."/>
            <person name="Matsumoto T."/>
            <person name="Kondo S."/>
            <person name="Hamamoto M."/>
            <person name="Yoshikawa H."/>
        </authorList>
    </citation>
    <scope>NUCLEOTIDE SEQUENCE [LARGE SCALE GENOMIC DNA]</scope>
    <source>
        <strain evidence="22 23">NRRL Y-17804</strain>
    </source>
</reference>
<sequence>MAAVKITIPSAPKESPLFTQAIKVCVAAEAYKSKNVALAGGAAQKTVTLELAKEFKTLIEANAIVRYLFTHAFPESQISILEAALIEWEESFLTPAVQDKAADLDRICASVSSVIEKAGFTEAQPIPAEIIIFATLYNKLSTADLSKFPVLEKWFKDFTGKEYVKKGVELAAQHTSAGKVSVPQDTTPAGPAARKVKAGIEMKTLYEKEILPRKGEKNILITSALPYVNNVPHLGNIVGSVLSADVFARYNKARNFNTLFICGTDEYGTATETKALEDGVTPKELCDKYHAIHADVYRWFEIGFDHFGRTTTPKQTEIAQDIFMRLYEKGYLQEDTMTQLWCEKHQGFLADRYVEGTCPKCLYEDARGDQCDKCGQLLNASELIEPRCKLDGNKPVLRDSKHIFLALDKLQEKVEAWSKESAEKGKWSANGRAITESWLKEGLNPRCITRDLKWGTPVPLEGFTDKVLYVWFDATIGYVSITANYTDKWQEWWQNPEDVKLYQFMGKDNVPFHTVVFPATLLGTGQNWTMLHHINTTDYLNYEGGKFSKSRNVGVFGNNAQQTGLSPSVWRYYLIMARPETSDTQFTWKEFVSRNNTELLANLGNFVNRVIKFVNAKYGGVIAEYSSDLAEDDESKIAQLKENVNELLAQYNKDLEASRLRAGLQTVMAISARGNVFLQDNKLDNTLFAEHPARCANVLAAALNLIYLISALAYPYMPSTSSSIAEQLNAPLRAIPDVWSNDDLQTGHKLGKAKYLFGRVDEKMEEEWRAKFGGGSGTPVVDEKKEAKKAQKEAKKAKKAAEKAASAEGEKKEEEVKARACELFGKYDSASARVHFTFNIDKKMRGSHGVYYVDDSTHSLSHPRIVARERSGGPSDDATFAPSQGKQAGSYLQAIRAIDASDMAMVEDSTPTTAQSVTSDPETVDASKHPIDPNDASQDDLQPGETYRIPENFAMISPGLYRSSLPKPPSFPYLKKLGLKTIIRLNQEEYPEENVAFCARNGIRTYHFGVPGNKEPFVKVPEEEITRALAVILDLANHPILIHCRSGRHRTGCLVGCVRRIQNWALTVIFDEYRSFANPKSRSLDQQFIELYDLGRVWRRIGTKGIERLPWRLEVGEEARAQAMIGEEKECDGEGGEIDDEGYGKSLPNGKNSNNVEIGRLEYGNRVWQLKPERGNRITEQGTRSRRQESPTGGVLHAWIRLLGTYNLQDYNDGIYNQYYIYA</sequence>
<protein>
    <recommendedName>
        <fullName evidence="14">Methionyl-tRNA synthetase</fullName>
        <ecNumber evidence="3">3.6.1.52</ecNumber>
        <ecNumber evidence="4">6.1.1.10</ecNumber>
    </recommendedName>
</protein>
<dbReference type="PRINTS" id="PR01041">
    <property type="entry name" value="TRNASYNTHMET"/>
</dbReference>
<feature type="region of interest" description="Disordered" evidence="20">
    <location>
        <begin position="775"/>
        <end position="794"/>
    </location>
</feature>
<dbReference type="SUPFAM" id="SSF47323">
    <property type="entry name" value="Anticodon-binding domain of a subclass of class I aminoacyl-tRNA synthetases"/>
    <property type="match status" value="1"/>
</dbReference>
<dbReference type="Gene3D" id="2.20.28.20">
    <property type="entry name" value="Methionyl-tRNA synthetase, Zn-domain"/>
    <property type="match status" value="1"/>
</dbReference>
<comment type="subcellular location">
    <subcellularLocation>
        <location evidence="1">Cytoplasm</location>
    </subcellularLocation>
</comment>
<dbReference type="GO" id="GO:0000049">
    <property type="term" value="F:tRNA binding"/>
    <property type="evidence" value="ECO:0007669"/>
    <property type="project" value="UniProtKB-KW"/>
</dbReference>
<dbReference type="PANTHER" id="PTHR45765:SF1">
    <property type="entry name" value="METHIONINE--TRNA LIGASE, CYTOPLASMIC"/>
    <property type="match status" value="1"/>
</dbReference>
<evidence type="ECO:0000256" key="9">
    <source>
        <dbReference type="ARBA" id="ARBA00022801"/>
    </source>
</evidence>
<dbReference type="EMBL" id="BACD03000015">
    <property type="protein sequence ID" value="GAO48471.1"/>
    <property type="molecule type" value="Genomic_DNA"/>
</dbReference>
<dbReference type="Pfam" id="PF19303">
    <property type="entry name" value="Anticodon_3"/>
    <property type="match status" value="1"/>
</dbReference>
<evidence type="ECO:0000256" key="2">
    <source>
        <dbReference type="ARBA" id="ARBA00005594"/>
    </source>
</evidence>
<feature type="region of interest" description="Disordered" evidence="20">
    <location>
        <begin position="906"/>
        <end position="943"/>
    </location>
</feature>
<dbReference type="InterPro" id="IPR015413">
    <property type="entry name" value="Methionyl/Leucyl_tRNA_Synth"/>
</dbReference>
<comment type="catalytic activity">
    <reaction evidence="16">
        <text>5-diphospho-1D-myo-inositol 1,2,3,4,6-pentakisphosphate + H2O = 1D-myo-inositol hexakisphosphate + phosphate + H(+)</text>
        <dbReference type="Rhea" id="RHEA:22384"/>
        <dbReference type="ChEBI" id="CHEBI:15377"/>
        <dbReference type="ChEBI" id="CHEBI:15378"/>
        <dbReference type="ChEBI" id="CHEBI:43474"/>
        <dbReference type="ChEBI" id="CHEBI:58130"/>
        <dbReference type="ChEBI" id="CHEBI:58628"/>
        <dbReference type="EC" id="3.6.1.52"/>
    </reaction>
    <physiologicalReaction direction="left-to-right" evidence="16">
        <dbReference type="Rhea" id="RHEA:22385"/>
    </physiologicalReaction>
</comment>
<proteinExistence type="inferred from homology"/>
<keyword evidence="11" id="KW-0694">RNA-binding</keyword>